<evidence type="ECO:0000313" key="2">
    <source>
        <dbReference type="Proteomes" id="UP000297201"/>
    </source>
</evidence>
<name>A0A4D6E1G2_9CAUD</name>
<sequence length="69" mass="7440">MAVVRLSTALRNAPAVNVQSCVYGIECEVKEKADPANIVFELIGSVEKIRLIAAKTNSQVVSHLDKVAM</sequence>
<reference evidence="1 2" key="1">
    <citation type="submission" date="2019-03" db="EMBL/GenBank/DDBJ databases">
        <authorList>
            <person name="Kwan A."/>
            <person name="Miller C."/>
            <person name="Herrmann A."/>
            <person name="Tang B.L."/>
            <person name="Shaffer C.D."/>
            <person name="Weston-Hafer K.A."/>
            <person name="Russell D.A."/>
            <person name="Pope W.H."/>
            <person name="Jacobs-Sera D."/>
            <person name="Hendrix R.W."/>
            <person name="Hatfull G.F."/>
        </authorList>
    </citation>
    <scope>NUCLEOTIDE SEQUENCE [LARGE SCALE GENOMIC DNA]</scope>
</reference>
<accession>A0A4D6E1G2</accession>
<gene>
    <name evidence="1" type="primary">227</name>
    <name evidence="1" type="ORF">SEA_CIRCINUS_227</name>
</gene>
<protein>
    <submittedName>
        <fullName evidence="1">Uncharacterized protein</fullName>
    </submittedName>
</protein>
<dbReference type="Proteomes" id="UP000297201">
    <property type="component" value="Segment"/>
</dbReference>
<dbReference type="EMBL" id="MK620896">
    <property type="protein sequence ID" value="QBZ72480.1"/>
    <property type="molecule type" value="Genomic_DNA"/>
</dbReference>
<organism evidence="1 2">
    <name type="scientific">Streptomyces phage Circinus</name>
    <dbReference type="NCBI Taxonomy" id="2562189"/>
    <lineage>
        <taxon>Viruses</taxon>
        <taxon>Duplodnaviria</taxon>
        <taxon>Heunggongvirae</taxon>
        <taxon>Uroviricota</taxon>
        <taxon>Caudoviricetes</taxon>
        <taxon>Stanwilliamsviridae</taxon>
        <taxon>Loccivirinae</taxon>
        <taxon>Wilnyevirus</taxon>
        <taxon>Wilnyevirus billnye</taxon>
    </lineage>
</organism>
<proteinExistence type="predicted"/>
<evidence type="ECO:0000313" key="1">
    <source>
        <dbReference type="EMBL" id="QBZ72480.1"/>
    </source>
</evidence>